<dbReference type="AlphaFoldDB" id="A0AAW2U701"/>
<comment type="caution">
    <text evidence="1">The sequence shown here is derived from an EMBL/GenBank/DDBJ whole genome shotgun (WGS) entry which is preliminary data.</text>
</comment>
<gene>
    <name evidence="1" type="ORF">Sradi_1486000</name>
</gene>
<protein>
    <recommendedName>
        <fullName evidence="2">Ribosomal protein S14</fullName>
    </recommendedName>
</protein>
<accession>A0AAW2U701</accession>
<organism evidence="1">
    <name type="scientific">Sesamum radiatum</name>
    <name type="common">Black benniseed</name>
    <dbReference type="NCBI Taxonomy" id="300843"/>
    <lineage>
        <taxon>Eukaryota</taxon>
        <taxon>Viridiplantae</taxon>
        <taxon>Streptophyta</taxon>
        <taxon>Embryophyta</taxon>
        <taxon>Tracheophyta</taxon>
        <taxon>Spermatophyta</taxon>
        <taxon>Magnoliopsida</taxon>
        <taxon>eudicotyledons</taxon>
        <taxon>Gunneridae</taxon>
        <taxon>Pentapetalae</taxon>
        <taxon>asterids</taxon>
        <taxon>lamiids</taxon>
        <taxon>Lamiales</taxon>
        <taxon>Pedaliaceae</taxon>
        <taxon>Sesamum</taxon>
    </lineage>
</organism>
<evidence type="ECO:0000313" key="1">
    <source>
        <dbReference type="EMBL" id="KAL0412843.1"/>
    </source>
</evidence>
<reference evidence="1" key="2">
    <citation type="journal article" date="2024" name="Plant">
        <title>Genomic evolution and insights into agronomic trait innovations of Sesamum species.</title>
        <authorList>
            <person name="Miao H."/>
            <person name="Wang L."/>
            <person name="Qu L."/>
            <person name="Liu H."/>
            <person name="Sun Y."/>
            <person name="Le M."/>
            <person name="Wang Q."/>
            <person name="Wei S."/>
            <person name="Zheng Y."/>
            <person name="Lin W."/>
            <person name="Duan Y."/>
            <person name="Cao H."/>
            <person name="Xiong S."/>
            <person name="Wang X."/>
            <person name="Wei L."/>
            <person name="Li C."/>
            <person name="Ma Q."/>
            <person name="Ju M."/>
            <person name="Zhao R."/>
            <person name="Li G."/>
            <person name="Mu C."/>
            <person name="Tian Q."/>
            <person name="Mei H."/>
            <person name="Zhang T."/>
            <person name="Gao T."/>
            <person name="Zhang H."/>
        </authorList>
    </citation>
    <scope>NUCLEOTIDE SEQUENCE</scope>
    <source>
        <strain evidence="1">G02</strain>
    </source>
</reference>
<evidence type="ECO:0008006" key="2">
    <source>
        <dbReference type="Google" id="ProtNLM"/>
    </source>
</evidence>
<sequence>MHAVVSIPMAANYTNSTAPAYNMFRNQTTSGYTELEKRQLFLRSYQFSRKQSAGERIRKSLFRVKKAICVRLRSVRKLRKMLWFNLRNGFFLNTRRRRFFRRLNHHQTNYFCPSSSRGISSHSSCFW</sequence>
<reference evidence="1" key="1">
    <citation type="submission" date="2020-06" db="EMBL/GenBank/DDBJ databases">
        <authorList>
            <person name="Li T."/>
            <person name="Hu X."/>
            <person name="Zhang T."/>
            <person name="Song X."/>
            <person name="Zhang H."/>
            <person name="Dai N."/>
            <person name="Sheng W."/>
            <person name="Hou X."/>
            <person name="Wei L."/>
        </authorList>
    </citation>
    <scope>NUCLEOTIDE SEQUENCE</scope>
    <source>
        <strain evidence="1">G02</strain>
        <tissue evidence="1">Leaf</tissue>
    </source>
</reference>
<name>A0AAW2U701_SESRA</name>
<dbReference type="EMBL" id="JACGWJ010000006">
    <property type="protein sequence ID" value="KAL0412843.1"/>
    <property type="molecule type" value="Genomic_DNA"/>
</dbReference>
<proteinExistence type="predicted"/>